<sequence length="333" mass="37413">MERHTDTPTITDMEGLLYRYLVRRTSGAEDREVYAWLEASEKNRSLFFEVAAVWSAHRTLISPATGERCDAMLRRLNARIDADDAMQRPARFAWRRWMSAAAAAAVVVIAVAAAWLAGLRLPEAGRFQSYANHTGDVAVLHLEDGTQVWLQDGTELRYAVGKGDGERIVRLDGEAYFDVSHDARHPFVVETRELAIRVLGTAFNVRALAGNPFTEVVLERGAVRLETPGGDNLVRLHPNQRAVYDARMGDMEVAEINAPLYVTRRYNLVTMKGATITEIIAGIEKSYGVRIRIMSPDDGKRYDINYLRSNSLEEVVDIVEFMTGTHCEVIRNE</sequence>
<reference evidence="1 2" key="1">
    <citation type="journal article" date="2020" name="Int. J. Syst. Evol. Microbiol.">
        <title>Alistipes communis sp. nov., Alistipes dispar sp. nov. and Alistipes onderdonkii subsp. vulgaris subsp. nov., isolated from human faeces, and creation of Alistipes onderdonkii subsp. onderdonkii subsp. nov.</title>
        <authorList>
            <person name="Sakamoto M."/>
            <person name="Ikeyama N."/>
            <person name="Ogata Y."/>
            <person name="Suda W."/>
            <person name="Iino T."/>
            <person name="Hattori M."/>
            <person name="Ohkuma M."/>
        </authorList>
    </citation>
    <scope>NUCLEOTIDE SEQUENCE [LARGE SCALE GENOMIC DNA]</scope>
    <source>
        <strain evidence="1 2">5CPYCFAH4</strain>
    </source>
</reference>
<accession>A0ACA8R010</accession>
<organism evidence="1 2">
    <name type="scientific">Alistipes onderdonkii subsp. vulgaris</name>
    <dbReference type="NCBI Taxonomy" id="2585117"/>
    <lineage>
        <taxon>Bacteria</taxon>
        <taxon>Pseudomonadati</taxon>
        <taxon>Bacteroidota</taxon>
        <taxon>Bacteroidia</taxon>
        <taxon>Bacteroidales</taxon>
        <taxon>Rikenellaceae</taxon>
        <taxon>Alistipes</taxon>
    </lineage>
</organism>
<evidence type="ECO:0000313" key="2">
    <source>
        <dbReference type="Proteomes" id="UP000317465"/>
    </source>
</evidence>
<protein>
    <submittedName>
        <fullName evidence="1">Anti-sigma factor</fullName>
    </submittedName>
</protein>
<dbReference type="EMBL" id="AP019737">
    <property type="protein sequence ID" value="BBL10387.1"/>
    <property type="molecule type" value="Genomic_DNA"/>
</dbReference>
<gene>
    <name evidence="1" type="ORF">A5CPYCFAH4_26110</name>
</gene>
<evidence type="ECO:0000313" key="1">
    <source>
        <dbReference type="EMBL" id="BBL10387.1"/>
    </source>
</evidence>
<name>A0ACA8R010_9BACT</name>
<keyword evidence="2" id="KW-1185">Reference proteome</keyword>
<dbReference type="Proteomes" id="UP000317465">
    <property type="component" value="Chromosome"/>
</dbReference>
<proteinExistence type="predicted"/>